<organism evidence="3">
    <name type="scientific">Jonesiaceae bacterium BS-20</name>
    <dbReference type="NCBI Taxonomy" id="3120821"/>
    <lineage>
        <taxon>Bacteria</taxon>
        <taxon>Bacillati</taxon>
        <taxon>Actinomycetota</taxon>
        <taxon>Actinomycetes</taxon>
        <taxon>Micrococcales</taxon>
        <taxon>Jonesiaceae</taxon>
    </lineage>
</organism>
<sequence length="122" mass="12783">MTQVQIAQRPLAGSLVRPSRAHAPRGLEGMRLTRRGRVVLWAGGIVLAVVITLLGVGAGADGSPQAVEVSRHAVVPGDTVWSLAAGLNPGLDIRDVVDEVLALNGRTSTVLYAGETILLPRY</sequence>
<dbReference type="Gene3D" id="3.10.350.10">
    <property type="entry name" value="LysM domain"/>
    <property type="match status" value="1"/>
</dbReference>
<accession>A0AAU7DZY1</accession>
<proteinExistence type="predicted"/>
<evidence type="ECO:0000259" key="2">
    <source>
        <dbReference type="PROSITE" id="PS51782"/>
    </source>
</evidence>
<name>A0AAU7DZY1_9MICO</name>
<dbReference type="SMART" id="SM00257">
    <property type="entry name" value="LysM"/>
    <property type="match status" value="1"/>
</dbReference>
<evidence type="ECO:0000313" key="3">
    <source>
        <dbReference type="EMBL" id="XBH22543.1"/>
    </source>
</evidence>
<feature type="transmembrane region" description="Helical" evidence="1">
    <location>
        <begin position="38"/>
        <end position="60"/>
    </location>
</feature>
<feature type="domain" description="LysM" evidence="2">
    <location>
        <begin position="70"/>
        <end position="119"/>
    </location>
</feature>
<keyword evidence="1" id="KW-1133">Transmembrane helix</keyword>
<protein>
    <recommendedName>
        <fullName evidence="2">LysM domain-containing protein</fullName>
    </recommendedName>
</protein>
<dbReference type="InterPro" id="IPR036779">
    <property type="entry name" value="LysM_dom_sf"/>
</dbReference>
<dbReference type="EMBL" id="CP146203">
    <property type="protein sequence ID" value="XBH22543.1"/>
    <property type="molecule type" value="Genomic_DNA"/>
</dbReference>
<keyword evidence="1" id="KW-0812">Transmembrane</keyword>
<evidence type="ECO:0000256" key="1">
    <source>
        <dbReference type="SAM" id="Phobius"/>
    </source>
</evidence>
<dbReference type="InterPro" id="IPR018392">
    <property type="entry name" value="LysM"/>
</dbReference>
<keyword evidence="1" id="KW-0472">Membrane</keyword>
<dbReference type="AlphaFoldDB" id="A0AAU7DZY1"/>
<reference evidence="3" key="1">
    <citation type="submission" date="2024-02" db="EMBL/GenBank/DDBJ databases">
        <title>Tomenella chthoni gen. nov. sp. nov., a member of the family Jonesiaceae isolated from bat guano.</title>
        <authorList>
            <person name="Miller S.L."/>
            <person name="King J."/>
            <person name="Sankaranarayanan K."/>
            <person name="Lawson P.A."/>
        </authorList>
    </citation>
    <scope>NUCLEOTIDE SEQUENCE</scope>
    <source>
        <strain evidence="3">BS-20</strain>
    </source>
</reference>
<gene>
    <name evidence="3" type="ORF">V5R04_04775</name>
</gene>
<dbReference type="PROSITE" id="PS51782">
    <property type="entry name" value="LYSM"/>
    <property type="match status" value="1"/>
</dbReference>